<reference evidence="5 7" key="2">
    <citation type="journal article" date="2000" name="Nature">
        <title>Sequence and analysis of chromosome 5 of the plant Arabidopsis thaliana.</title>
        <authorList>
            <consortium name="Kazusa DNA Research Institute"/>
            <consortium name="Cold Spring Harbor and Washington University in St Louis Sequencing Consortium"/>
            <consortium name="European Union Arabidopsis Genome Sequencing Consortium"/>
            <person name="Tabata S."/>
            <person name="Kaneko T."/>
            <person name="Nakamura Y."/>
            <person name="Kotani H."/>
            <person name="Kato T."/>
            <person name="Asamizu E."/>
            <person name="Miyajima N."/>
            <person name="Sasamoto S."/>
            <person name="Kimura T."/>
            <person name="Hosouchi T."/>
            <person name="Kawashima K."/>
            <person name="Kohara M."/>
            <person name="Matsumoto M."/>
            <person name="Matsuno A."/>
            <person name="Muraki A."/>
            <person name="Nakayama S."/>
            <person name="Nakazaki N."/>
            <person name="Naruo K."/>
            <person name="Okumura S."/>
            <person name="Shinpo S."/>
            <person name="Takeuchi C."/>
            <person name="Wada T."/>
            <person name="Watanabe A."/>
            <person name="Yamada M."/>
            <person name="Yasuda M."/>
            <person name="Sato S."/>
            <person name="de la Bastide M."/>
            <person name="Huang E."/>
            <person name="Spiegel L."/>
            <person name="Gnoj L."/>
            <person name="O'Shaughnessy A."/>
            <person name="Preston R."/>
            <person name="Habermann K."/>
            <person name="Murray J."/>
            <person name="Johnson D."/>
            <person name="Rohlfing T."/>
            <person name="Nelson J."/>
            <person name="Stoneking T."/>
            <person name="Pepin K."/>
            <person name="Spieth J."/>
            <person name="Sekhon M."/>
            <person name="Armstrong J."/>
            <person name="Becker M."/>
            <person name="Belter E."/>
            <person name="Cordum H."/>
            <person name="Cordes M."/>
            <person name="Courtney L."/>
            <person name="Courtney W."/>
            <person name="Dante M."/>
            <person name="Du H."/>
            <person name="Edwards J."/>
            <person name="Fryman J."/>
            <person name="Haakensen B."/>
            <person name="Lamar E."/>
            <person name="Latreille P."/>
            <person name="Leonard S."/>
            <person name="Meyer R."/>
            <person name="Mulvaney E."/>
            <person name="Ozersky P."/>
            <person name="Riley A."/>
            <person name="Strowmatt C."/>
            <person name="Wagner-McPherson C."/>
            <person name="Wollam A."/>
            <person name="Yoakum M."/>
            <person name="Bell M."/>
            <person name="Dedhia N."/>
            <person name="Parnell L."/>
            <person name="Shah R."/>
            <person name="Rodriguez M."/>
            <person name="See L.H."/>
            <person name="Vil D."/>
            <person name="Baker J."/>
            <person name="Kirchoff K."/>
            <person name="Toth K."/>
            <person name="King L."/>
            <person name="Bahret A."/>
            <person name="Miller B."/>
            <person name="Marra M."/>
            <person name="Martienssen R."/>
            <person name="McCombie W.R."/>
            <person name="Wilson R.K."/>
            <person name="Murphy G."/>
            <person name="Bancroft I."/>
            <person name="Volckaert G."/>
            <person name="Wambutt R."/>
            <person name="Dusterhoft A."/>
            <person name="Stiekema W."/>
            <person name="Pohl T."/>
            <person name="Entian K.D."/>
            <person name="Terryn N."/>
            <person name="Hartley N."/>
            <person name="Bent E."/>
            <person name="Johnson S."/>
            <person name="Langham S.A."/>
            <person name="McCullagh B."/>
            <person name="Robben J."/>
            <person name="Grymonprez B."/>
            <person name="Zimmermann W."/>
            <person name="Ramsperger U."/>
            <person name="Wedler H."/>
            <person name="Balke K."/>
            <person name="Wedler E."/>
            <person name="Peters S."/>
            <person name="van Staveren M."/>
            <person name="Dirkse W."/>
            <person name="Mooijman P."/>
            <person name="Lankhorst R.K."/>
            <person name="Weitzenegger T."/>
            <person name="Bothe G."/>
            <person name="Rose M."/>
            <person name="Hauf J."/>
            <person name="Berneiser S."/>
            <person name="Hempel S."/>
            <person name="Feldpausch M."/>
            <person name="Lamberth S."/>
            <person name="Villarroel R."/>
            <person name="Gielen J."/>
            <person name="Ardiles W."/>
            <person name="Bents O."/>
            <person name="Lemcke K."/>
            <person name="Kolesov G."/>
            <person name="Mayer K."/>
            <person name="Rudd S."/>
            <person name="Schoof H."/>
            <person name="Schueller C."/>
            <person name="Zaccaria P."/>
            <person name="Mewes H.W."/>
            <person name="Bevan M."/>
            <person name="Fransz P."/>
        </authorList>
    </citation>
    <scope>NUCLEOTIDE SEQUENCE [LARGE SCALE GENOMIC DNA]</scope>
    <source>
        <strain evidence="7">cv. Columbia</strain>
    </source>
</reference>
<dbReference type="InterPro" id="IPR046349">
    <property type="entry name" value="C1-like_sf"/>
</dbReference>
<feature type="domain" description="DC1" evidence="2">
    <location>
        <begin position="252"/>
        <end position="301"/>
    </location>
</feature>
<sequence>MEEEIADGGILSPFHNHPLYPTDDSSTPCVGCGEETAGKHACHICHEINVHKGCLEIINPSSPAHPLSLTDRFDDYIKCTICHWVFHRYMYYCSFSGLPVCKQCVRKPFILDPEKAHEHPLLIFLKGSFSFPCDACGVNDANSCLCLCIPCRFTIHMDCVYLPRVICVNRHDHRISHVPRLGSGNWSCGVCRKEVNGMYGAYSCLTCTFVVHSRCAIRSNVWDGIELEGVPEEDPANLLPFYVVEEGLIKHFTHEHNLRLVNEDDILHDISKQCYGCVLPIFFNSCYICTLCDFVLHETCANLSKKKRHPSESRRLTLYDEYYVNSLMRKGPFICFVCNQRCSGFAYVEDSERRDGLKIDVRCVSIYDGYVHKSQPHSMLVVPDNWSTCSICGKGGEHMWSLTGQDDLFMCYKCATIPELAMHKYDVHPLSLQFGEMAKGDYWCDICEKILDPQKWFYTCDLCCTTLHIDCVLGMEPYMRVGSTFHLKRFVLEVLSNYSASRPHCYTCSSRINDLIVYKSKDVYFCSLMCIKKSPKLDSGLYWSNMYDFTEPDLHLSNFFHDDS</sequence>
<proteinExistence type="predicted"/>
<dbReference type="InterPro" id="IPR053192">
    <property type="entry name" value="Vacuole_Formation_Reg"/>
</dbReference>
<dbReference type="STRING" id="3702.Q9FMI1"/>
<evidence type="ECO:0000313" key="4">
    <source>
        <dbReference type="Araport" id="AT5G43030"/>
    </source>
</evidence>
<accession>Q9FMI1</accession>
<dbReference type="HOGENOM" id="CLU_014776_3_0_1"/>
<dbReference type="Proteomes" id="UP000006548">
    <property type="component" value="Chromosome 5"/>
</dbReference>
<dbReference type="GeneID" id="834318"/>
<dbReference type="PANTHER" id="PTHR32410:SF184">
    <property type="entry name" value="CHP-RICH ZINC FINGER PROTEIN-LIKE-RELATED"/>
    <property type="match status" value="1"/>
</dbReference>
<reference evidence="7" key="5">
    <citation type="journal article" date="2017" name="Plant J.">
        <title>Araport11: a complete reannotation of the Arabidopsis thaliana reference genome.</title>
        <authorList>
            <person name="Cheng C.Y."/>
            <person name="Krishnakumar V."/>
            <person name="Chan A.P."/>
            <person name="Thibaud-Nissen F."/>
            <person name="Schobel S."/>
            <person name="Town C.D."/>
        </authorList>
    </citation>
    <scope>GENOME REANNOTATION</scope>
    <source>
        <strain evidence="7">cv. Columbia</strain>
    </source>
</reference>
<name>Q9FMI1_ARATH</name>
<dbReference type="iPTMnet" id="Q9FMI1"/>
<dbReference type="KEGG" id="ath:AT5G43030"/>
<dbReference type="Pfam" id="PF03107">
    <property type="entry name" value="C1_2"/>
    <property type="match status" value="3"/>
</dbReference>
<evidence type="ECO:0000313" key="5">
    <source>
        <dbReference type="EMBL" id="AED94902.1"/>
    </source>
</evidence>
<dbReference type="Araport" id="AT5G43030"/>
<protein>
    <submittedName>
        <fullName evidence="6">CHP-rich zinc finger protein-like</fullName>
    </submittedName>
    <submittedName>
        <fullName evidence="5">Cysteine/Histidine-rich C1 domain family protein</fullName>
    </submittedName>
</protein>
<reference evidence="5" key="4">
    <citation type="submission" date="2016-05" db="EMBL/GenBank/DDBJ databases">
        <authorList>
            <person name="Krishnakumar V."/>
            <person name="Cheng C.-Y."/>
            <person name="Chan A.P."/>
            <person name="Schobel S."/>
            <person name="Kim M."/>
            <person name="Ferlanti E.S."/>
            <person name="Belyaeva I."/>
            <person name="Rosen B.D."/>
            <person name="Micklem G."/>
            <person name="Miller J.R."/>
            <person name="Vaughn M."/>
            <person name="Town C.D."/>
        </authorList>
    </citation>
    <scope>NUCLEOTIDE SEQUENCE</scope>
</reference>
<reference evidence="5" key="3">
    <citation type="submission" date="2011-02" db="EMBL/GenBank/DDBJ databases">
        <authorList>
            <consortium name="TAIR"/>
            <person name="Swarbreck D."/>
            <person name="Lamesch P."/>
            <person name="Wilks C."/>
            <person name="Huala E."/>
        </authorList>
    </citation>
    <scope>NUCLEOTIDE SEQUENCE</scope>
</reference>
<dbReference type="RefSeq" id="NP_199117.1">
    <property type="nucleotide sequence ID" value="NM_123669.2"/>
</dbReference>
<reference evidence="6" key="1">
    <citation type="journal article" date="1997" name="DNA Res.">
        <title>Structural analysis of Arabidopsis thaliana chromosome 5. III. Sequence features of the regions of 1,191,918 bp covered by seventeen physically assigned P1 clones.</title>
        <authorList>
            <person name="Nakamura Y."/>
            <person name="Sato S."/>
            <person name="Kaneko T."/>
            <person name="Kotani H."/>
            <person name="Asamizu E."/>
            <person name="Miyajima N."/>
            <person name="Tabata S."/>
        </authorList>
    </citation>
    <scope>NUCLEOTIDE SEQUENCE [LARGE SCALE GENOMIC DNA]</scope>
</reference>
<feature type="domain" description="DC1-like C-terminal" evidence="3">
    <location>
        <begin position="493"/>
        <end position="531"/>
    </location>
</feature>
<evidence type="ECO:0000256" key="1">
    <source>
        <dbReference type="ARBA" id="ARBA00022737"/>
    </source>
</evidence>
<keyword evidence="1" id="KW-0677">Repeat</keyword>
<dbReference type="PaxDb" id="3702-AT5G43030.1"/>
<dbReference type="OMA" id="HICHEIN"/>
<evidence type="ECO:0000313" key="6">
    <source>
        <dbReference type="EMBL" id="BAB08266.1"/>
    </source>
</evidence>
<dbReference type="EMBL" id="CP002688">
    <property type="protein sequence ID" value="AED94902.1"/>
    <property type="molecule type" value="Genomic_DNA"/>
</dbReference>
<dbReference type="InterPro" id="IPR054483">
    <property type="entry name" value="DC1-like_CT"/>
</dbReference>
<feature type="domain" description="DC1" evidence="2">
    <location>
        <begin position="169"/>
        <end position="216"/>
    </location>
</feature>
<evidence type="ECO:0000259" key="3">
    <source>
        <dbReference type="Pfam" id="PF22926"/>
    </source>
</evidence>
<dbReference type="EMBL" id="AB008267">
    <property type="protein sequence ID" value="BAB08266.1"/>
    <property type="molecule type" value="Genomic_DNA"/>
</dbReference>
<dbReference type="PANTHER" id="PTHR32410">
    <property type="entry name" value="CYSTEINE/HISTIDINE-RICH C1 DOMAIN FAMILY PROTEIN"/>
    <property type="match status" value="1"/>
</dbReference>
<dbReference type="TAIR" id="AT5G43030"/>
<evidence type="ECO:0000313" key="7">
    <source>
        <dbReference type="Proteomes" id="UP000006548"/>
    </source>
</evidence>
<dbReference type="AlphaFoldDB" id="Q9FMI1"/>
<dbReference type="SUPFAM" id="SSF57889">
    <property type="entry name" value="Cysteine-rich domain"/>
    <property type="match status" value="3"/>
</dbReference>
<organism evidence="6">
    <name type="scientific">Arabidopsis thaliana</name>
    <name type="common">Mouse-ear cress</name>
    <dbReference type="NCBI Taxonomy" id="3702"/>
    <lineage>
        <taxon>Eukaryota</taxon>
        <taxon>Viridiplantae</taxon>
        <taxon>Streptophyta</taxon>
        <taxon>Embryophyta</taxon>
        <taxon>Tracheophyta</taxon>
        <taxon>Spermatophyta</taxon>
        <taxon>Magnoliopsida</taxon>
        <taxon>eudicotyledons</taxon>
        <taxon>Gunneridae</taxon>
        <taxon>Pentapetalae</taxon>
        <taxon>rosids</taxon>
        <taxon>malvids</taxon>
        <taxon>Brassicales</taxon>
        <taxon>Brassicaceae</taxon>
        <taxon>Camelineae</taxon>
        <taxon>Arabidopsis</taxon>
    </lineage>
</organism>
<gene>
    <name evidence="5" type="primary">MMG4.3</name>
    <name evidence="5" type="synonym">MMG4_3</name>
    <name evidence="4 5" type="ordered locus">At5g43030</name>
</gene>
<keyword evidence="7" id="KW-1185">Reference proteome</keyword>
<dbReference type="Pfam" id="PF22926">
    <property type="entry name" value="C1-like_CT"/>
    <property type="match status" value="1"/>
</dbReference>
<dbReference type="InterPro" id="IPR004146">
    <property type="entry name" value="DC1"/>
</dbReference>
<evidence type="ECO:0000259" key="2">
    <source>
        <dbReference type="Pfam" id="PF03107"/>
    </source>
</evidence>
<feature type="domain" description="DC1" evidence="2">
    <location>
        <begin position="424"/>
        <end position="472"/>
    </location>
</feature>